<dbReference type="AlphaFoldDB" id="A0AAW1PXW8"/>
<evidence type="ECO:0000256" key="2">
    <source>
        <dbReference type="ARBA" id="ARBA00022614"/>
    </source>
</evidence>
<dbReference type="Pfam" id="PF14580">
    <property type="entry name" value="LRR_9"/>
    <property type="match status" value="1"/>
</dbReference>
<comment type="subcellular location">
    <subcellularLocation>
        <location evidence="1">Cytoplasm</location>
        <location evidence="1">Cytoskeleton</location>
        <location evidence="1">Cilium axoneme</location>
    </subcellularLocation>
</comment>
<accession>A0AAW1PXW8</accession>
<dbReference type="PANTHER" id="PTHR45973">
    <property type="entry name" value="PROTEIN PHOSPHATASE 1 REGULATORY SUBUNIT SDS22-RELATED"/>
    <property type="match status" value="1"/>
</dbReference>
<dbReference type="Proteomes" id="UP001489004">
    <property type="component" value="Unassembled WGS sequence"/>
</dbReference>
<evidence type="ECO:0000256" key="6">
    <source>
        <dbReference type="SAM" id="MobiDB-lite"/>
    </source>
</evidence>
<dbReference type="InterPro" id="IPR003591">
    <property type="entry name" value="Leu-rich_rpt_typical-subtyp"/>
</dbReference>
<evidence type="ECO:0000313" key="7">
    <source>
        <dbReference type="EMBL" id="KAK9814650.1"/>
    </source>
</evidence>
<protein>
    <submittedName>
        <fullName evidence="7">Uncharacterized protein</fullName>
    </submittedName>
</protein>
<reference evidence="7 8" key="1">
    <citation type="journal article" date="2024" name="Nat. Commun.">
        <title>Phylogenomics reveals the evolutionary origins of lichenization in chlorophyte algae.</title>
        <authorList>
            <person name="Puginier C."/>
            <person name="Libourel C."/>
            <person name="Otte J."/>
            <person name="Skaloud P."/>
            <person name="Haon M."/>
            <person name="Grisel S."/>
            <person name="Petersen M."/>
            <person name="Berrin J.G."/>
            <person name="Delaux P.M."/>
            <person name="Dal Grande F."/>
            <person name="Keller J."/>
        </authorList>
    </citation>
    <scope>NUCLEOTIDE SEQUENCE [LARGE SCALE GENOMIC DNA]</scope>
    <source>
        <strain evidence="7 8">SAG 2043</strain>
    </source>
</reference>
<dbReference type="InterPro" id="IPR050576">
    <property type="entry name" value="Cilia_flagella_integrity"/>
</dbReference>
<keyword evidence="3" id="KW-0677">Repeat</keyword>
<proteinExistence type="predicted"/>
<dbReference type="SMART" id="SM00365">
    <property type="entry name" value="LRR_SD22"/>
    <property type="match status" value="5"/>
</dbReference>
<evidence type="ECO:0000256" key="1">
    <source>
        <dbReference type="ARBA" id="ARBA00004430"/>
    </source>
</evidence>
<sequence>MGSRGSRGQSPAKHAADMLNAKILQAENGVLRRSSSAGPRRPGSAPVTQLLKSSPYAAGFSFLTKTSGKKGESPFTIQGLQDAERAALLRAHSNGHMDSARTLQRRMSGSTVVGPESRLRLCASRQQPSVMLVQRTPAARDAEPRRLDLDHQDLTQCCILEGEEKLRLLNYQHNSITAISRLEGLRQLEFLHLYSNCLESIAGLASLANLRVLMLGRNYIRQVRGLEALVNLDVLDLHSNLIDQLDGLQAVRKLRILNVAGNRLRQLDNLAHLTCLAELNLCRNFVSTLRGPDSAPQQLPASLQKLFVSHNRITGLDGIAGALMPLTQLVDLALDGNPLASGLPLYQYQMGVLSLAPASIQTLDAHPVTEPQAQTPGAAEFVNGRKLCILGNATHAIRLPSHNTAQEVLLKFTSWTDVTASLPSLAGLPKLRKLTLQENGIASLQQVAALSSLTSLRELSLTRNAVADLGVFRPYTAFCLPHLQVINDEKVTEEERARAASVFKHVRLELEAAATRPAALMSACIAAGRGSKAAPDAEQIGDESSRTQALAGVYWGRLVDNAKAAVNMVVEFEEVWPHVVDQLLLEGLLGAY</sequence>
<dbReference type="InterPro" id="IPR032675">
    <property type="entry name" value="LRR_dom_sf"/>
</dbReference>
<keyword evidence="8" id="KW-1185">Reference proteome</keyword>
<name>A0AAW1PXW8_9CHLO</name>
<keyword evidence="4" id="KW-0969">Cilium</keyword>
<dbReference type="EMBL" id="JALJOR010000007">
    <property type="protein sequence ID" value="KAK9814650.1"/>
    <property type="molecule type" value="Genomic_DNA"/>
</dbReference>
<keyword evidence="2" id="KW-0433">Leucine-rich repeat</keyword>
<dbReference type="SMART" id="SM00369">
    <property type="entry name" value="LRR_TYP"/>
    <property type="match status" value="8"/>
</dbReference>
<dbReference type="SUPFAM" id="SSF52058">
    <property type="entry name" value="L domain-like"/>
    <property type="match status" value="1"/>
</dbReference>
<dbReference type="GO" id="GO:0005930">
    <property type="term" value="C:axoneme"/>
    <property type="evidence" value="ECO:0007669"/>
    <property type="project" value="UniProtKB-SubCell"/>
</dbReference>
<feature type="compositionally biased region" description="Low complexity" evidence="6">
    <location>
        <begin position="32"/>
        <end position="46"/>
    </location>
</feature>
<keyword evidence="5" id="KW-0966">Cell projection</keyword>
<evidence type="ECO:0000256" key="4">
    <source>
        <dbReference type="ARBA" id="ARBA00023069"/>
    </source>
</evidence>
<comment type="caution">
    <text evidence="7">The sequence shown here is derived from an EMBL/GenBank/DDBJ whole genome shotgun (WGS) entry which is preliminary data.</text>
</comment>
<evidence type="ECO:0000313" key="8">
    <source>
        <dbReference type="Proteomes" id="UP001489004"/>
    </source>
</evidence>
<dbReference type="PANTHER" id="PTHR45973:SF9">
    <property type="entry name" value="LEUCINE-RICH REPEAT-CONTAINING PROTEIN 46"/>
    <property type="match status" value="1"/>
</dbReference>
<gene>
    <name evidence="7" type="ORF">WJX72_009250</name>
</gene>
<organism evidence="7 8">
    <name type="scientific">[Myrmecia] bisecta</name>
    <dbReference type="NCBI Taxonomy" id="41462"/>
    <lineage>
        <taxon>Eukaryota</taxon>
        <taxon>Viridiplantae</taxon>
        <taxon>Chlorophyta</taxon>
        <taxon>core chlorophytes</taxon>
        <taxon>Trebouxiophyceae</taxon>
        <taxon>Trebouxiales</taxon>
        <taxon>Trebouxiaceae</taxon>
        <taxon>Myrmecia</taxon>
    </lineage>
</organism>
<evidence type="ECO:0000256" key="5">
    <source>
        <dbReference type="ARBA" id="ARBA00023273"/>
    </source>
</evidence>
<dbReference type="InterPro" id="IPR001611">
    <property type="entry name" value="Leu-rich_rpt"/>
</dbReference>
<evidence type="ECO:0000256" key="3">
    <source>
        <dbReference type="ARBA" id="ARBA00022737"/>
    </source>
</evidence>
<feature type="region of interest" description="Disordered" evidence="6">
    <location>
        <begin position="26"/>
        <end position="48"/>
    </location>
</feature>
<dbReference type="PROSITE" id="PS51450">
    <property type="entry name" value="LRR"/>
    <property type="match status" value="7"/>
</dbReference>
<dbReference type="Gene3D" id="3.80.10.10">
    <property type="entry name" value="Ribonuclease Inhibitor"/>
    <property type="match status" value="3"/>
</dbReference>